<dbReference type="NCBIfam" id="TIGR01554">
    <property type="entry name" value="major_cap_HK97"/>
    <property type="match status" value="1"/>
</dbReference>
<sequence>MPNRLQSLLDKRATAWNAAQEFQARGDDAPLSAEDRSAWEEALAEVETLSQEIETEERHARLSAVDYTQVVAANGDTEEAEEARARHGGEEGVTAYSNAWRSWLRDGTQDLTSEERNVLRSGWVDGKELRAQGVATGAAGGYVVPPEFRAKMVETMKFYGAMRQVAEVITTATGATLPWPTNDDTANVGAILGENTQVTEQDVTLGQQDIGAYMYTSKLVRVSLQLLQDSVLDFETWLARKLGERIGRIQNTHFTTGTGTAQPEGVQTNAVIGKTGLVGQTTSVTYDDLIDLVHSVDPAYRNSGRVQFMLADSTLGSVRKLKDTQNRPLWEPSVQAGVPDKVVGYSYIVNQDMPAMAANAKSILFGDFFAGYLIRDVSDIQTLRLSERYADFLQVGFLAFARTDGTPQDTAAIRAYRNSAT</sequence>
<accession>A0ABV3M1J0</accession>
<evidence type="ECO:0000259" key="2">
    <source>
        <dbReference type="Pfam" id="PF05065"/>
    </source>
</evidence>
<dbReference type="SUPFAM" id="SSF56563">
    <property type="entry name" value="Major capsid protein gp5"/>
    <property type="match status" value="1"/>
</dbReference>
<proteinExistence type="predicted"/>
<reference evidence="3 4" key="1">
    <citation type="submission" date="2024-06" db="EMBL/GenBank/DDBJ databases">
        <title>The Natural Products Discovery Center: Release of the First 8490 Sequenced Strains for Exploring Actinobacteria Biosynthetic Diversity.</title>
        <authorList>
            <person name="Kalkreuter E."/>
            <person name="Kautsar S.A."/>
            <person name="Yang D."/>
            <person name="Bader C.D."/>
            <person name="Teijaro C.N."/>
            <person name="Fluegel L."/>
            <person name="Davis C.M."/>
            <person name="Simpson J.R."/>
            <person name="Lauterbach L."/>
            <person name="Steele A.D."/>
            <person name="Gui C."/>
            <person name="Meng S."/>
            <person name="Li G."/>
            <person name="Viehrig K."/>
            <person name="Ye F."/>
            <person name="Su P."/>
            <person name="Kiefer A.F."/>
            <person name="Nichols A."/>
            <person name="Cepeda A.J."/>
            <person name="Yan W."/>
            <person name="Fan B."/>
            <person name="Jiang Y."/>
            <person name="Adhikari A."/>
            <person name="Zheng C.-J."/>
            <person name="Schuster L."/>
            <person name="Cowan T.M."/>
            <person name="Smanski M.J."/>
            <person name="Chevrette M.G."/>
            <person name="De Carvalho L.P.S."/>
            <person name="Shen B."/>
        </authorList>
    </citation>
    <scope>NUCLEOTIDE SEQUENCE [LARGE SCALE GENOMIC DNA]</scope>
    <source>
        <strain evidence="3 4">NPDC047833</strain>
    </source>
</reference>
<feature type="domain" description="Phage capsid-like C-terminal" evidence="2">
    <location>
        <begin position="140"/>
        <end position="416"/>
    </location>
</feature>
<keyword evidence="4" id="KW-1185">Reference proteome</keyword>
<comment type="subcellular location">
    <subcellularLocation>
        <location evidence="1">Virion</location>
    </subcellularLocation>
</comment>
<evidence type="ECO:0000313" key="4">
    <source>
        <dbReference type="Proteomes" id="UP001553843"/>
    </source>
</evidence>
<name>A0ABV3M1J0_9ACTN</name>
<evidence type="ECO:0000313" key="3">
    <source>
        <dbReference type="EMBL" id="MEW2365588.1"/>
    </source>
</evidence>
<evidence type="ECO:0000256" key="1">
    <source>
        <dbReference type="ARBA" id="ARBA00004328"/>
    </source>
</evidence>
<dbReference type="RefSeq" id="WP_359780802.1">
    <property type="nucleotide sequence ID" value="NZ_JBEYRR010000008.1"/>
</dbReference>
<gene>
    <name evidence="3" type="ORF">AB0887_27015</name>
</gene>
<organism evidence="3 4">
    <name type="scientific">Streptomyces huasconensis</name>
    <dbReference type="NCBI Taxonomy" id="1854574"/>
    <lineage>
        <taxon>Bacteria</taxon>
        <taxon>Bacillati</taxon>
        <taxon>Actinomycetota</taxon>
        <taxon>Actinomycetes</taxon>
        <taxon>Kitasatosporales</taxon>
        <taxon>Streptomycetaceae</taxon>
        <taxon>Streptomyces</taxon>
    </lineage>
</organism>
<dbReference type="EMBL" id="JBEYRS010000012">
    <property type="protein sequence ID" value="MEW2365588.1"/>
    <property type="molecule type" value="Genomic_DNA"/>
</dbReference>
<protein>
    <submittedName>
        <fullName evidence="3">Phage major capsid protein</fullName>
    </submittedName>
</protein>
<dbReference type="Proteomes" id="UP001553843">
    <property type="component" value="Unassembled WGS sequence"/>
</dbReference>
<dbReference type="InterPro" id="IPR054612">
    <property type="entry name" value="Phage_capsid-like_C"/>
</dbReference>
<dbReference type="InterPro" id="IPR024455">
    <property type="entry name" value="Phage_capsid"/>
</dbReference>
<dbReference type="Pfam" id="PF05065">
    <property type="entry name" value="Phage_capsid"/>
    <property type="match status" value="1"/>
</dbReference>
<comment type="caution">
    <text evidence="3">The sequence shown here is derived from an EMBL/GenBank/DDBJ whole genome shotgun (WGS) entry which is preliminary data.</text>
</comment>